<dbReference type="CDD" id="cd17906">
    <property type="entry name" value="CheX"/>
    <property type="match status" value="1"/>
</dbReference>
<dbReference type="Gene3D" id="3.40.1550.10">
    <property type="entry name" value="CheC-like"/>
    <property type="match status" value="1"/>
</dbReference>
<dbReference type="InterPro" id="IPR028976">
    <property type="entry name" value="CheC-like_sf"/>
</dbReference>
<dbReference type="EMBL" id="ANMO01000192">
    <property type="protein sequence ID" value="EMB15160.1"/>
    <property type="molecule type" value="Genomic_DNA"/>
</dbReference>
<evidence type="ECO:0000313" key="4">
    <source>
        <dbReference type="Proteomes" id="UP000011529"/>
    </source>
</evidence>
<dbReference type="SUPFAM" id="SSF103039">
    <property type="entry name" value="CheC-like"/>
    <property type="match status" value="1"/>
</dbReference>
<comment type="caution">
    <text evidence="3">The sequence shown here is derived from an EMBL/GenBank/DDBJ whole genome shotgun (WGS) entry which is preliminary data.</text>
</comment>
<keyword evidence="1" id="KW-0145">Chemotaxis</keyword>
<reference evidence="3" key="1">
    <citation type="submission" date="2012-11" db="EMBL/GenBank/DDBJ databases">
        <title>Permanent draft genomes of Rhodopirellula europaea strain SH398 and 6C.</title>
        <authorList>
            <person name="Richter M."/>
            <person name="Richter-Heitmann T."/>
            <person name="Frank C."/>
            <person name="Harder J."/>
            <person name="Glockner F.O."/>
        </authorList>
    </citation>
    <scope>NUCLEOTIDE SEQUENCE</scope>
    <source>
        <strain evidence="3">6C</strain>
    </source>
</reference>
<evidence type="ECO:0000259" key="2">
    <source>
        <dbReference type="Pfam" id="PF13690"/>
    </source>
</evidence>
<reference evidence="3" key="2">
    <citation type="journal article" date="2013" name="Mar. Genomics">
        <title>Expression of sulfatases in Rhodopirellula baltica and the diversity of sulfatases in the genus Rhodopirellula.</title>
        <authorList>
            <person name="Wegner C.E."/>
            <person name="Richter-Heitmann T."/>
            <person name="Klindworth A."/>
            <person name="Klockow C."/>
            <person name="Richter M."/>
            <person name="Achstetter T."/>
            <person name="Glockner F.O."/>
            <person name="Harder J."/>
        </authorList>
    </citation>
    <scope>NUCLEOTIDE SEQUENCE [LARGE SCALE GENOMIC DNA]</scope>
    <source>
        <strain evidence="3">6C</strain>
    </source>
</reference>
<evidence type="ECO:0000256" key="1">
    <source>
        <dbReference type="ARBA" id="ARBA00022500"/>
    </source>
</evidence>
<dbReference type="Proteomes" id="UP000011529">
    <property type="component" value="Unassembled WGS sequence"/>
</dbReference>
<evidence type="ECO:0000313" key="3">
    <source>
        <dbReference type="EMBL" id="EMB15160.1"/>
    </source>
</evidence>
<dbReference type="InterPro" id="IPR028051">
    <property type="entry name" value="CheX-like_dom"/>
</dbReference>
<dbReference type="GO" id="GO:0006935">
    <property type="term" value="P:chemotaxis"/>
    <property type="evidence" value="ECO:0007669"/>
    <property type="project" value="UniProtKB-KW"/>
</dbReference>
<gene>
    <name evidence="3" type="ORF">RE6C_04142</name>
</gene>
<dbReference type="PANTHER" id="PTHR39452:SF1">
    <property type="entry name" value="CHEY-P PHOSPHATASE CHEX"/>
    <property type="match status" value="1"/>
</dbReference>
<dbReference type="AlphaFoldDB" id="M2ADJ5"/>
<protein>
    <submittedName>
        <fullName evidence="3">Chemotaxis protein CheX</fullName>
    </submittedName>
</protein>
<dbReference type="PANTHER" id="PTHR39452">
    <property type="entry name" value="CHEY-P PHOSPHATASE CHEX"/>
    <property type="match status" value="1"/>
</dbReference>
<accession>M2ADJ5</accession>
<dbReference type="PATRIC" id="fig|1263867.3.peg.4436"/>
<organism evidence="3 4">
    <name type="scientific">Rhodopirellula europaea 6C</name>
    <dbReference type="NCBI Taxonomy" id="1263867"/>
    <lineage>
        <taxon>Bacteria</taxon>
        <taxon>Pseudomonadati</taxon>
        <taxon>Planctomycetota</taxon>
        <taxon>Planctomycetia</taxon>
        <taxon>Pirellulales</taxon>
        <taxon>Pirellulaceae</taxon>
        <taxon>Rhodopirellula</taxon>
    </lineage>
</organism>
<name>M2ADJ5_9BACT</name>
<proteinExistence type="predicted"/>
<dbReference type="Pfam" id="PF13690">
    <property type="entry name" value="CheX"/>
    <property type="match status" value="1"/>
</dbReference>
<dbReference type="InterPro" id="IPR038756">
    <property type="entry name" value="CheX-like"/>
</dbReference>
<sequence>MSEELTMTEMAGQDILAEVLQRNSSLFQSPRETQETKDLPEGIQTCVEASTVQVFKTMCGIDLTRNERIDGRCDAFNFDASGIVTITGATQATVAVRFPKQLALACTNALLGKTSDRIDEEVVDVIGEIANMVVGGAKERFAAPNLTLGLPLVVTGSGHRVLMPPQVNILSSLFSSASGDCIVEIGIKPSADSRE</sequence>
<keyword evidence="4" id="KW-1185">Reference proteome</keyword>
<feature type="domain" description="Chemotaxis phosphatase CheX-like" evidence="2">
    <location>
        <begin position="81"/>
        <end position="168"/>
    </location>
</feature>